<dbReference type="Pfam" id="PF13187">
    <property type="entry name" value="Fer4_9"/>
    <property type="match status" value="1"/>
</dbReference>
<dbReference type="PANTHER" id="PTHR43255:SF1">
    <property type="entry name" value="IRON-SULFUR-BINDING OXIDOREDUCTASE FADF-RELATED"/>
    <property type="match status" value="1"/>
</dbReference>
<dbReference type="Proteomes" id="UP000286715">
    <property type="component" value="Unassembled WGS sequence"/>
</dbReference>
<organism evidence="8 9">
    <name type="scientific">Thermaurantimonas aggregans</name>
    <dbReference type="NCBI Taxonomy" id="2173829"/>
    <lineage>
        <taxon>Bacteria</taxon>
        <taxon>Pseudomonadati</taxon>
        <taxon>Bacteroidota</taxon>
        <taxon>Flavobacteriia</taxon>
        <taxon>Flavobacteriales</taxon>
        <taxon>Schleiferiaceae</taxon>
        <taxon>Thermaurantimonas</taxon>
    </lineage>
</organism>
<reference evidence="8 9" key="1">
    <citation type="submission" date="2018-11" db="EMBL/GenBank/DDBJ databases">
        <title>Schleiferia aggregans sp. nov., a moderately thermophilic heterotrophic bacterium isolated from microbial mats at a terrestrial hot spring.</title>
        <authorList>
            <person name="Iino T."/>
            <person name="Ohkuma M."/>
            <person name="Haruta S."/>
        </authorList>
    </citation>
    <scope>NUCLEOTIDE SEQUENCE [LARGE SCALE GENOMIC DNA]</scope>
    <source>
        <strain evidence="8 9">LA</strain>
    </source>
</reference>
<dbReference type="OrthoDB" id="9769677at2"/>
<dbReference type="SUPFAM" id="SSF103501">
    <property type="entry name" value="Respiratory nitrate reductase 1 gamma chain"/>
    <property type="match status" value="1"/>
</dbReference>
<dbReference type="PANTHER" id="PTHR43255">
    <property type="entry name" value="IRON-SULFUR-BINDING OXIDOREDUCTASE FADF-RELATED-RELATED"/>
    <property type="match status" value="1"/>
</dbReference>
<comment type="caution">
    <text evidence="8">The sequence shown here is derived from an EMBL/GenBank/DDBJ whole genome shotgun (WGS) entry which is preliminary data.</text>
</comment>
<evidence type="ECO:0000256" key="1">
    <source>
        <dbReference type="ARBA" id="ARBA00022485"/>
    </source>
</evidence>
<dbReference type="PROSITE" id="PS51379">
    <property type="entry name" value="4FE4S_FER_2"/>
    <property type="match status" value="2"/>
</dbReference>
<keyword evidence="3" id="KW-0560">Oxidoreductase</keyword>
<evidence type="ECO:0000313" key="9">
    <source>
        <dbReference type="Proteomes" id="UP000286715"/>
    </source>
</evidence>
<accession>A0A401XMC9</accession>
<keyword evidence="6" id="KW-0812">Transmembrane</keyword>
<dbReference type="InterPro" id="IPR017896">
    <property type="entry name" value="4Fe4S_Fe-S-bd"/>
</dbReference>
<keyword evidence="6" id="KW-1133">Transmembrane helix</keyword>
<keyword evidence="4" id="KW-0408">Iron</keyword>
<keyword evidence="1" id="KW-0004">4Fe-4S</keyword>
<dbReference type="SUPFAM" id="SSF46548">
    <property type="entry name" value="alpha-helical ferredoxin"/>
    <property type="match status" value="1"/>
</dbReference>
<feature type="transmembrane region" description="Helical" evidence="6">
    <location>
        <begin position="210"/>
        <end position="228"/>
    </location>
</feature>
<dbReference type="AlphaFoldDB" id="A0A401XMC9"/>
<dbReference type="InterPro" id="IPR009051">
    <property type="entry name" value="Helical_ferredxn"/>
</dbReference>
<evidence type="ECO:0000256" key="2">
    <source>
        <dbReference type="ARBA" id="ARBA00022723"/>
    </source>
</evidence>
<dbReference type="RefSeq" id="WP_124398227.1">
    <property type="nucleotide sequence ID" value="NZ_BHZE01000017.1"/>
</dbReference>
<dbReference type="InterPro" id="IPR036197">
    <property type="entry name" value="NarG-like_sf"/>
</dbReference>
<evidence type="ECO:0000259" key="7">
    <source>
        <dbReference type="PROSITE" id="PS51379"/>
    </source>
</evidence>
<feature type="transmembrane region" description="Helical" evidence="6">
    <location>
        <begin position="6"/>
        <end position="22"/>
    </location>
</feature>
<sequence>MSFGISNVLFAAALVTAIYFFTKNVQKIRRNILMARDIDRTDQPEKRWRTMMRVALGQSKMVINPVAGFFHIVIYVGFLLINIEVLEILLDGLLGTHRLFAKPLGGVYTFAINFFEVLAVAVIIACIVFLWRRNVMKIDRFQKPELKGWPFKDANNILIIEIVLMVALLMIGAAEANMDNAPAGPFLISSMLAPIFSGWSQESLHLAERVAWWAHILGILAFLNYLPFSKHFHIILSFPNTWYAKLTPKGKFPINERVKKEVELMLDPNANPYAAPENGQTAENDKFGAKDVMDLTWVNLLNAYTCTECGRCTAECPANQTGKKLSPRKIMMDVRDRAEEVGRIMDANGGKFVDDGKSLLDDYITREEIWACTSCNACVEACPVLIDPLDIIMQLRQYVVMEESKAPQSLNMMMTNVENNGAPWQFSQADRANWIHQ</sequence>
<evidence type="ECO:0000256" key="3">
    <source>
        <dbReference type="ARBA" id="ARBA00023002"/>
    </source>
</evidence>
<evidence type="ECO:0000256" key="6">
    <source>
        <dbReference type="SAM" id="Phobius"/>
    </source>
</evidence>
<evidence type="ECO:0000313" key="8">
    <source>
        <dbReference type="EMBL" id="GCD78163.1"/>
    </source>
</evidence>
<dbReference type="GO" id="GO:0005886">
    <property type="term" value="C:plasma membrane"/>
    <property type="evidence" value="ECO:0007669"/>
    <property type="project" value="TreeGrafter"/>
</dbReference>
<dbReference type="Gene3D" id="1.20.950.20">
    <property type="entry name" value="Transmembrane di-heme cytochromes, Chain C"/>
    <property type="match status" value="1"/>
</dbReference>
<evidence type="ECO:0000256" key="5">
    <source>
        <dbReference type="ARBA" id="ARBA00023014"/>
    </source>
</evidence>
<feature type="transmembrane region" description="Helical" evidence="6">
    <location>
        <begin position="106"/>
        <end position="132"/>
    </location>
</feature>
<keyword evidence="9" id="KW-1185">Reference proteome</keyword>
<evidence type="ECO:0000256" key="4">
    <source>
        <dbReference type="ARBA" id="ARBA00023004"/>
    </source>
</evidence>
<feature type="domain" description="4Fe-4S ferredoxin-type" evidence="7">
    <location>
        <begin position="297"/>
        <end position="328"/>
    </location>
</feature>
<name>A0A401XMC9_9FLAO</name>
<dbReference type="GO" id="GO:0051539">
    <property type="term" value="F:4 iron, 4 sulfur cluster binding"/>
    <property type="evidence" value="ECO:0007669"/>
    <property type="project" value="UniProtKB-KW"/>
</dbReference>
<keyword evidence="6" id="KW-0472">Membrane</keyword>
<dbReference type="InterPro" id="IPR051460">
    <property type="entry name" value="HdrC_iron-sulfur_subunit"/>
</dbReference>
<keyword evidence="2" id="KW-0479">Metal-binding</keyword>
<protein>
    <submittedName>
        <fullName evidence="8">Fe-S oxidoreductase</fullName>
    </submittedName>
</protein>
<proteinExistence type="predicted"/>
<dbReference type="GO" id="GO:0046872">
    <property type="term" value="F:metal ion binding"/>
    <property type="evidence" value="ECO:0007669"/>
    <property type="project" value="UniProtKB-KW"/>
</dbReference>
<dbReference type="EMBL" id="BHZE01000017">
    <property type="protein sequence ID" value="GCD78163.1"/>
    <property type="molecule type" value="Genomic_DNA"/>
</dbReference>
<dbReference type="Gene3D" id="1.10.1060.10">
    <property type="entry name" value="Alpha-helical ferredoxin"/>
    <property type="match status" value="1"/>
</dbReference>
<feature type="transmembrane region" description="Helical" evidence="6">
    <location>
        <begin position="153"/>
        <end position="174"/>
    </location>
</feature>
<dbReference type="PROSITE" id="PS00198">
    <property type="entry name" value="4FE4S_FER_1"/>
    <property type="match status" value="1"/>
</dbReference>
<keyword evidence="5" id="KW-0411">Iron-sulfur</keyword>
<dbReference type="InterPro" id="IPR017900">
    <property type="entry name" value="4Fe4S_Fe_S_CS"/>
</dbReference>
<dbReference type="GO" id="GO:0016491">
    <property type="term" value="F:oxidoreductase activity"/>
    <property type="evidence" value="ECO:0007669"/>
    <property type="project" value="UniProtKB-KW"/>
</dbReference>
<gene>
    <name evidence="8" type="ORF">JCM31826_16450</name>
</gene>
<feature type="domain" description="4Fe-4S ferredoxin-type" evidence="7">
    <location>
        <begin position="362"/>
        <end position="394"/>
    </location>
</feature>
<feature type="transmembrane region" description="Helical" evidence="6">
    <location>
        <begin position="61"/>
        <end position="86"/>
    </location>
</feature>